<reference evidence="2" key="2">
    <citation type="submission" date="2020-10" db="EMBL/GenBank/DDBJ databases">
        <authorList>
            <person name="Cooper E.A."/>
            <person name="Brenton Z.W."/>
            <person name="Flinn B.S."/>
            <person name="Jenkins J."/>
            <person name="Shu S."/>
            <person name="Flowers D."/>
            <person name="Luo F."/>
            <person name="Wang Y."/>
            <person name="Xia P."/>
            <person name="Barry K."/>
            <person name="Daum C."/>
            <person name="Lipzen A."/>
            <person name="Yoshinaga Y."/>
            <person name="Schmutz J."/>
            <person name="Saski C."/>
            <person name="Vermerris W."/>
            <person name="Kresovich S."/>
        </authorList>
    </citation>
    <scope>NUCLEOTIDE SEQUENCE</scope>
</reference>
<name>A0A921QGZ1_SORBI</name>
<reference evidence="2" key="1">
    <citation type="journal article" date="2019" name="BMC Genomics">
        <title>A new reference genome for Sorghum bicolor reveals high levels of sequence similarity between sweet and grain genotypes: implications for the genetics of sugar metabolism.</title>
        <authorList>
            <person name="Cooper E.A."/>
            <person name="Brenton Z.W."/>
            <person name="Flinn B.S."/>
            <person name="Jenkins J."/>
            <person name="Shu S."/>
            <person name="Flowers D."/>
            <person name="Luo F."/>
            <person name="Wang Y."/>
            <person name="Xia P."/>
            <person name="Barry K."/>
            <person name="Daum C."/>
            <person name="Lipzen A."/>
            <person name="Yoshinaga Y."/>
            <person name="Schmutz J."/>
            <person name="Saski C."/>
            <person name="Vermerris W."/>
            <person name="Kresovich S."/>
        </authorList>
    </citation>
    <scope>NUCLEOTIDE SEQUENCE</scope>
</reference>
<evidence type="ECO:0000313" key="3">
    <source>
        <dbReference type="Proteomes" id="UP000807115"/>
    </source>
</evidence>
<proteinExistence type="predicted"/>
<accession>A0A921QGZ1</accession>
<protein>
    <recommendedName>
        <fullName evidence="4">Knottin scorpion toxin-like domain-containing protein</fullName>
    </recommendedName>
</protein>
<organism evidence="2 3">
    <name type="scientific">Sorghum bicolor</name>
    <name type="common">Sorghum</name>
    <name type="synonym">Sorghum vulgare</name>
    <dbReference type="NCBI Taxonomy" id="4558"/>
    <lineage>
        <taxon>Eukaryota</taxon>
        <taxon>Viridiplantae</taxon>
        <taxon>Streptophyta</taxon>
        <taxon>Embryophyta</taxon>
        <taxon>Tracheophyta</taxon>
        <taxon>Spermatophyta</taxon>
        <taxon>Magnoliopsida</taxon>
        <taxon>Liliopsida</taxon>
        <taxon>Poales</taxon>
        <taxon>Poaceae</taxon>
        <taxon>PACMAD clade</taxon>
        <taxon>Panicoideae</taxon>
        <taxon>Andropogonodae</taxon>
        <taxon>Andropogoneae</taxon>
        <taxon>Sorghinae</taxon>
        <taxon>Sorghum</taxon>
    </lineage>
</organism>
<keyword evidence="1" id="KW-0732">Signal</keyword>
<dbReference type="InterPro" id="IPR036574">
    <property type="entry name" value="Scorpion_toxin-like_sf"/>
</dbReference>
<dbReference type="Proteomes" id="UP000807115">
    <property type="component" value="Chromosome 8"/>
</dbReference>
<comment type="caution">
    <text evidence="2">The sequence shown here is derived from an EMBL/GenBank/DDBJ whole genome shotgun (WGS) entry which is preliminary data.</text>
</comment>
<sequence length="88" mass="9831">MPRNFLLDMAALKVTSTLCLSLLVMTLLLDPSCGNKEPCDEWSSDTYRMLLLCSSKTCSKHCISEGATRGKCGFLIFRSFCFCTKECD</sequence>
<feature type="chain" id="PRO_5037112685" description="Knottin scorpion toxin-like domain-containing protein" evidence="1">
    <location>
        <begin position="35"/>
        <end position="88"/>
    </location>
</feature>
<evidence type="ECO:0000256" key="1">
    <source>
        <dbReference type="SAM" id="SignalP"/>
    </source>
</evidence>
<dbReference type="AlphaFoldDB" id="A0A921QGZ1"/>
<evidence type="ECO:0000313" key="2">
    <source>
        <dbReference type="EMBL" id="KAG0521718.1"/>
    </source>
</evidence>
<gene>
    <name evidence="2" type="ORF">BDA96_08G185200</name>
</gene>
<feature type="signal peptide" evidence="1">
    <location>
        <begin position="1"/>
        <end position="34"/>
    </location>
</feature>
<dbReference type="EMBL" id="CM027687">
    <property type="protein sequence ID" value="KAG0521718.1"/>
    <property type="molecule type" value="Genomic_DNA"/>
</dbReference>
<dbReference type="Gene3D" id="3.30.30.10">
    <property type="entry name" value="Knottin, scorpion toxin-like"/>
    <property type="match status" value="1"/>
</dbReference>
<evidence type="ECO:0008006" key="4">
    <source>
        <dbReference type="Google" id="ProtNLM"/>
    </source>
</evidence>